<evidence type="ECO:0000313" key="1">
    <source>
        <dbReference type="EMBL" id="OWY98702.1"/>
    </source>
</evidence>
<protein>
    <submittedName>
        <fullName evidence="1">Uncharacterized protein</fullName>
    </submittedName>
</protein>
<sequence length="115" mass="12899">MPDKCVTVLSGVVEWAASTTDPYHVNELFPPPHNFVIRQNLVTNLSAVVEGEKLKRQKSKHFNSTISFDQPEKYAANSSVVSPDSTPHFTRYEPGYCAAYLLCCFLCCLYCLLCC</sequence>
<dbReference type="AlphaFoldDB" id="A0A225V0A4"/>
<organism evidence="1 2">
    <name type="scientific">Phytophthora megakarya</name>
    <dbReference type="NCBI Taxonomy" id="4795"/>
    <lineage>
        <taxon>Eukaryota</taxon>
        <taxon>Sar</taxon>
        <taxon>Stramenopiles</taxon>
        <taxon>Oomycota</taxon>
        <taxon>Peronosporomycetes</taxon>
        <taxon>Peronosporales</taxon>
        <taxon>Peronosporaceae</taxon>
        <taxon>Phytophthora</taxon>
    </lineage>
</organism>
<name>A0A225V0A4_9STRA</name>
<accession>A0A225V0A4</accession>
<comment type="caution">
    <text evidence="1">The sequence shown here is derived from an EMBL/GenBank/DDBJ whole genome shotgun (WGS) entry which is preliminary data.</text>
</comment>
<gene>
    <name evidence="1" type="ORF">PHMEG_00030469</name>
</gene>
<dbReference type="Proteomes" id="UP000198211">
    <property type="component" value="Unassembled WGS sequence"/>
</dbReference>
<reference evidence="2" key="1">
    <citation type="submission" date="2017-03" db="EMBL/GenBank/DDBJ databases">
        <title>Phytopthora megakarya and P. palmivora, two closely related causual agents of cacao black pod achieved similar genome size and gene model numbers by different mechanisms.</title>
        <authorList>
            <person name="Ali S."/>
            <person name="Shao J."/>
            <person name="Larry D.J."/>
            <person name="Kronmiller B."/>
            <person name="Shen D."/>
            <person name="Strem M.D."/>
            <person name="Melnick R.L."/>
            <person name="Guiltinan M.J."/>
            <person name="Tyler B.M."/>
            <person name="Meinhardt L.W."/>
            <person name="Bailey B.A."/>
        </authorList>
    </citation>
    <scope>NUCLEOTIDE SEQUENCE [LARGE SCALE GENOMIC DNA]</scope>
    <source>
        <strain evidence="2">zdho120</strain>
    </source>
</reference>
<dbReference type="EMBL" id="NBNE01009156">
    <property type="protein sequence ID" value="OWY98702.1"/>
    <property type="molecule type" value="Genomic_DNA"/>
</dbReference>
<keyword evidence="2" id="KW-1185">Reference proteome</keyword>
<proteinExistence type="predicted"/>
<evidence type="ECO:0000313" key="2">
    <source>
        <dbReference type="Proteomes" id="UP000198211"/>
    </source>
</evidence>